<comment type="caution">
    <text evidence="5">The sequence shown here is derived from an EMBL/GenBank/DDBJ whole genome shotgun (WGS) entry which is preliminary data.</text>
</comment>
<evidence type="ECO:0000259" key="4">
    <source>
        <dbReference type="Pfam" id="PF11718"/>
    </source>
</evidence>
<dbReference type="Pfam" id="PF11718">
    <property type="entry name" value="CPSF73-100_C"/>
    <property type="match status" value="1"/>
</dbReference>
<dbReference type="GO" id="GO:0005634">
    <property type="term" value="C:nucleus"/>
    <property type="evidence" value="ECO:0007669"/>
    <property type="project" value="UniProtKB-SubCell"/>
</dbReference>
<reference evidence="5" key="1">
    <citation type="journal article" date="2018" name="BMC Genomics">
        <title>Comparative genomics of the wheat fungal pathogen Pyrenophora tritici-repentis reveals chromosomal variations and genome plasticity.</title>
        <authorList>
            <person name="Moolhuijzen P."/>
            <person name="See P.T."/>
            <person name="Hane J.K."/>
            <person name="Shi G."/>
            <person name="Liu Z."/>
            <person name="Oliver R.P."/>
            <person name="Moffat C.S."/>
        </authorList>
    </citation>
    <scope>NUCLEOTIDE SEQUENCE [LARGE SCALE GENOMIC DNA]</scope>
    <source>
        <strain evidence="5">M4</strain>
    </source>
</reference>
<comment type="subcellular location">
    <subcellularLocation>
        <location evidence="1">Nucleus</location>
    </subcellularLocation>
</comment>
<feature type="domain" description="Pre-mRNA 3'-end-processing endonuclease polyadenylation factor C-term" evidence="4">
    <location>
        <begin position="21"/>
        <end position="70"/>
    </location>
</feature>
<evidence type="ECO:0000313" key="5">
    <source>
        <dbReference type="EMBL" id="KAF7572592.1"/>
    </source>
</evidence>
<evidence type="ECO:0000256" key="2">
    <source>
        <dbReference type="ARBA" id="ARBA00022664"/>
    </source>
</evidence>
<protein>
    <recommendedName>
        <fullName evidence="4">Pre-mRNA 3'-end-processing endonuclease polyadenylation factor C-term domain-containing protein</fullName>
    </recommendedName>
</protein>
<gene>
    <name evidence="5" type="ORF">PtrM4_074970</name>
</gene>
<dbReference type="KEGG" id="ptrr:90955811"/>
<dbReference type="InterPro" id="IPR021718">
    <property type="entry name" value="CPSF73-100_C"/>
</dbReference>
<evidence type="ECO:0000256" key="1">
    <source>
        <dbReference type="ARBA" id="ARBA00004123"/>
    </source>
</evidence>
<evidence type="ECO:0000313" key="6">
    <source>
        <dbReference type="Proteomes" id="UP000245464"/>
    </source>
</evidence>
<evidence type="ECO:0000256" key="3">
    <source>
        <dbReference type="ARBA" id="ARBA00023242"/>
    </source>
</evidence>
<dbReference type="GO" id="GO:0006397">
    <property type="term" value="P:mRNA processing"/>
    <property type="evidence" value="ECO:0007669"/>
    <property type="project" value="UniProtKB-KW"/>
</dbReference>
<proteinExistence type="predicted"/>
<keyword evidence="2" id="KW-0507">mRNA processing</keyword>
<dbReference type="Proteomes" id="UP000245464">
    <property type="component" value="Chromosome 3"/>
</dbReference>
<dbReference type="GeneID" id="90955811"/>
<name>A0A834RZD6_9PLEO</name>
<dbReference type="AlphaFoldDB" id="A0A834RZD6"/>
<sequence>MPDVDDQLSAQDRAELKRLHHLGIPVPGVEIKFDRFVAKVWLEDLEVECANNALRARVKAVVERGVETVSGLWV</sequence>
<keyword evidence="3" id="KW-0539">Nucleus</keyword>
<dbReference type="RefSeq" id="XP_065963106.1">
    <property type="nucleotide sequence ID" value="XM_066106168.1"/>
</dbReference>
<organism evidence="5 6">
    <name type="scientific">Pyrenophora tritici-repentis</name>
    <dbReference type="NCBI Taxonomy" id="45151"/>
    <lineage>
        <taxon>Eukaryota</taxon>
        <taxon>Fungi</taxon>
        <taxon>Dikarya</taxon>
        <taxon>Ascomycota</taxon>
        <taxon>Pezizomycotina</taxon>
        <taxon>Dothideomycetes</taxon>
        <taxon>Pleosporomycetidae</taxon>
        <taxon>Pleosporales</taxon>
        <taxon>Pleosporineae</taxon>
        <taxon>Pleosporaceae</taxon>
        <taxon>Pyrenophora</taxon>
    </lineage>
</organism>
<accession>A0A834RZD6</accession>
<dbReference type="EMBL" id="NQIK02000003">
    <property type="protein sequence ID" value="KAF7572592.1"/>
    <property type="molecule type" value="Genomic_DNA"/>
</dbReference>